<evidence type="ECO:0000256" key="2">
    <source>
        <dbReference type="ARBA" id="ARBA00005180"/>
    </source>
</evidence>
<name>A0A143PPD7_LUTPR</name>
<comment type="catalytic activity">
    <reaction evidence="10">
        <text>UMP + diphosphate = 5-phospho-alpha-D-ribose 1-diphosphate + uracil</text>
        <dbReference type="Rhea" id="RHEA:13017"/>
        <dbReference type="ChEBI" id="CHEBI:17568"/>
        <dbReference type="ChEBI" id="CHEBI:33019"/>
        <dbReference type="ChEBI" id="CHEBI:57865"/>
        <dbReference type="ChEBI" id="CHEBI:58017"/>
        <dbReference type="EC" id="2.4.2.9"/>
    </reaction>
</comment>
<dbReference type="GO" id="GO:0006223">
    <property type="term" value="P:uracil salvage"/>
    <property type="evidence" value="ECO:0007669"/>
    <property type="project" value="InterPro"/>
</dbReference>
<dbReference type="GO" id="GO:0005525">
    <property type="term" value="F:GTP binding"/>
    <property type="evidence" value="ECO:0007669"/>
    <property type="project" value="UniProtKB-KW"/>
</dbReference>
<dbReference type="SUPFAM" id="SSF53271">
    <property type="entry name" value="PRTase-like"/>
    <property type="match status" value="1"/>
</dbReference>
<dbReference type="GO" id="GO:0005737">
    <property type="term" value="C:cytoplasm"/>
    <property type="evidence" value="ECO:0007669"/>
    <property type="project" value="UniProtKB-ARBA"/>
</dbReference>
<evidence type="ECO:0000256" key="12">
    <source>
        <dbReference type="ARBA" id="ARBA00072146"/>
    </source>
</evidence>
<evidence type="ECO:0000256" key="11">
    <source>
        <dbReference type="ARBA" id="ARBA00056901"/>
    </source>
</evidence>
<dbReference type="GO" id="GO:0004845">
    <property type="term" value="F:uracil phosphoribosyltransferase activity"/>
    <property type="evidence" value="ECO:0007669"/>
    <property type="project" value="UniProtKB-UniRule"/>
</dbReference>
<dbReference type="OrthoDB" id="9781675at2"/>
<evidence type="ECO:0000256" key="6">
    <source>
        <dbReference type="ARBA" id="ARBA00022676"/>
    </source>
</evidence>
<evidence type="ECO:0000256" key="4">
    <source>
        <dbReference type="ARBA" id="ARBA00011894"/>
    </source>
</evidence>
<evidence type="ECO:0000259" key="15">
    <source>
        <dbReference type="Pfam" id="PF14681"/>
    </source>
</evidence>
<comment type="pathway">
    <text evidence="2">Pyrimidine metabolism; UMP biosynthesis via salvage pathway; UMP from uracil: step 1/1.</text>
</comment>
<dbReference type="Proteomes" id="UP000076079">
    <property type="component" value="Chromosome"/>
</dbReference>
<evidence type="ECO:0000313" key="17">
    <source>
        <dbReference type="Proteomes" id="UP000076079"/>
    </source>
</evidence>
<dbReference type="UniPathway" id="UPA00574">
    <property type="reaction ID" value="UER00636"/>
</dbReference>
<dbReference type="NCBIfam" id="NF001097">
    <property type="entry name" value="PRK00129.1"/>
    <property type="match status" value="1"/>
</dbReference>
<evidence type="ECO:0000256" key="14">
    <source>
        <dbReference type="SAM" id="MobiDB-lite"/>
    </source>
</evidence>
<dbReference type="InterPro" id="IPR029057">
    <property type="entry name" value="PRTase-like"/>
</dbReference>
<dbReference type="STRING" id="1855912.LuPra_03251"/>
<comment type="similarity">
    <text evidence="3">Belongs to the UPRTase family.</text>
</comment>
<feature type="region of interest" description="Disordered" evidence="14">
    <location>
        <begin position="1"/>
        <end position="25"/>
    </location>
</feature>
<comment type="function">
    <text evidence="11">Catalyzes the conversion of uracil and 5-phospho-alpha-D-ribose 1-diphosphate (PRPP) to UMP and diphosphate.</text>
</comment>
<dbReference type="KEGG" id="abac:LuPra_03251"/>
<evidence type="ECO:0000256" key="5">
    <source>
        <dbReference type="ARBA" id="ARBA00022533"/>
    </source>
</evidence>
<keyword evidence="9" id="KW-0342">GTP-binding</keyword>
<feature type="domain" description="Phosphoribosyltransferase" evidence="15">
    <location>
        <begin position="35"/>
        <end position="236"/>
    </location>
</feature>
<dbReference type="Gene3D" id="3.40.50.2020">
    <property type="match status" value="1"/>
</dbReference>
<dbReference type="EC" id="2.4.2.9" evidence="4 13"/>
<keyword evidence="7 16" id="KW-0808">Transferase</keyword>
<keyword evidence="17" id="KW-1185">Reference proteome</keyword>
<dbReference type="PANTHER" id="PTHR32315:SF4">
    <property type="entry name" value="URACIL PHOSPHORIBOSYLTRANSFERASE, CHLOROPLASTIC"/>
    <property type="match status" value="1"/>
</dbReference>
<dbReference type="AlphaFoldDB" id="A0A143PPD7"/>
<gene>
    <name evidence="16" type="primary">upp</name>
    <name evidence="16" type="ORF">LuPra_03251</name>
</gene>
<comment type="cofactor">
    <cofactor evidence="1">
        <name>Mg(2+)</name>
        <dbReference type="ChEBI" id="CHEBI:18420"/>
    </cofactor>
</comment>
<evidence type="ECO:0000256" key="9">
    <source>
        <dbReference type="ARBA" id="ARBA00023134"/>
    </source>
</evidence>
<keyword evidence="8" id="KW-0547">Nucleotide-binding</keyword>
<evidence type="ECO:0000256" key="7">
    <source>
        <dbReference type="ARBA" id="ARBA00022679"/>
    </source>
</evidence>
<dbReference type="CDD" id="cd06223">
    <property type="entry name" value="PRTases_typeI"/>
    <property type="match status" value="1"/>
</dbReference>
<proteinExistence type="inferred from homology"/>
<evidence type="ECO:0000256" key="8">
    <source>
        <dbReference type="ARBA" id="ARBA00022741"/>
    </source>
</evidence>
<organism evidence="16 17">
    <name type="scientific">Luteitalea pratensis</name>
    <dbReference type="NCBI Taxonomy" id="1855912"/>
    <lineage>
        <taxon>Bacteria</taxon>
        <taxon>Pseudomonadati</taxon>
        <taxon>Acidobacteriota</taxon>
        <taxon>Vicinamibacteria</taxon>
        <taxon>Vicinamibacterales</taxon>
        <taxon>Vicinamibacteraceae</taxon>
        <taxon>Luteitalea</taxon>
    </lineage>
</organism>
<dbReference type="NCBIfam" id="TIGR01091">
    <property type="entry name" value="upp"/>
    <property type="match status" value="1"/>
</dbReference>
<evidence type="ECO:0000256" key="10">
    <source>
        <dbReference type="ARBA" id="ARBA00052919"/>
    </source>
</evidence>
<dbReference type="Pfam" id="PF14681">
    <property type="entry name" value="UPRTase"/>
    <property type="match status" value="1"/>
</dbReference>
<evidence type="ECO:0000256" key="13">
    <source>
        <dbReference type="NCBIfam" id="TIGR01091"/>
    </source>
</evidence>
<reference evidence="17" key="2">
    <citation type="submission" date="2016-04" db="EMBL/GenBank/DDBJ databases">
        <title>First Complete Genome Sequence of a Subdivision 6 Acidobacterium.</title>
        <authorList>
            <person name="Huang S."/>
            <person name="Vieira S."/>
            <person name="Bunk B."/>
            <person name="Riedel T."/>
            <person name="Sproeer C."/>
            <person name="Overmann J."/>
        </authorList>
    </citation>
    <scope>NUCLEOTIDE SEQUENCE [LARGE SCALE GENOMIC DNA]</scope>
    <source>
        <strain evidence="17">DSM 100886 HEG_-6_39</strain>
    </source>
</reference>
<dbReference type="GO" id="GO:0044206">
    <property type="term" value="P:UMP salvage"/>
    <property type="evidence" value="ECO:0007669"/>
    <property type="project" value="UniProtKB-UniPathway"/>
</dbReference>
<dbReference type="PATRIC" id="fig|1813736.3.peg.3457"/>
<protein>
    <recommendedName>
        <fullName evidence="12 13">Uracil phosphoribosyltransferase</fullName>
        <ecNumber evidence="4 13">2.4.2.9</ecNumber>
    </recommendedName>
</protein>
<keyword evidence="6 16" id="KW-0328">Glycosyltransferase</keyword>
<evidence type="ECO:0000256" key="1">
    <source>
        <dbReference type="ARBA" id="ARBA00001946"/>
    </source>
</evidence>
<dbReference type="InterPro" id="IPR005765">
    <property type="entry name" value="UPRT"/>
</dbReference>
<sequence length="237" mass="25361">MDASERRPYHSPRRVGPAFRTGTASDTVRPVPVHVISHPVAQELLTHLRDTRTPSPLFRQYAQRLSVLIATEAMRDLPTEAVVVDTPLGPANGVKVSASVIVVPVLRAGLGMLDAVLSVVPHARVGHIGLQRDETTAVASQYYAKFPAGLDASLVVLVDPMLATGGSAVASLQLLASRGAQRMRLLCIVAAPEGIQEVEAHFPDVEIYTPAIDSHLNAHKFIVPGLGDFGDRLYGTM</sequence>
<dbReference type="FunFam" id="3.40.50.2020:FF:000003">
    <property type="entry name" value="Uracil phosphoribosyltransferase"/>
    <property type="match status" value="1"/>
</dbReference>
<dbReference type="PANTHER" id="PTHR32315">
    <property type="entry name" value="ADENINE PHOSPHORIBOSYLTRANSFERASE"/>
    <property type="match status" value="1"/>
</dbReference>
<evidence type="ECO:0000313" key="16">
    <source>
        <dbReference type="EMBL" id="AMY10023.1"/>
    </source>
</evidence>
<dbReference type="InterPro" id="IPR000836">
    <property type="entry name" value="PRTase_dom"/>
</dbReference>
<keyword evidence="5" id="KW-0021">Allosteric enzyme</keyword>
<dbReference type="InterPro" id="IPR050054">
    <property type="entry name" value="UPRTase/APRTase"/>
</dbReference>
<dbReference type="EMBL" id="CP015136">
    <property type="protein sequence ID" value="AMY10023.1"/>
    <property type="molecule type" value="Genomic_DNA"/>
</dbReference>
<evidence type="ECO:0000256" key="3">
    <source>
        <dbReference type="ARBA" id="ARBA00009516"/>
    </source>
</evidence>
<accession>A0A143PPD7</accession>
<reference evidence="16 17" key="1">
    <citation type="journal article" date="2016" name="Genome Announc.">
        <title>First Complete Genome Sequence of a Subdivision 6 Acidobacterium Strain.</title>
        <authorList>
            <person name="Huang S."/>
            <person name="Vieira S."/>
            <person name="Bunk B."/>
            <person name="Riedel T."/>
            <person name="Sproer C."/>
            <person name="Overmann J."/>
        </authorList>
    </citation>
    <scope>NUCLEOTIDE SEQUENCE [LARGE SCALE GENOMIC DNA]</scope>
    <source>
        <strain evidence="17">DSM 100886 HEG_-6_39</strain>
    </source>
</reference>